<comment type="caution">
    <text evidence="6">The sequence shown here is derived from an EMBL/GenBank/DDBJ whole genome shotgun (WGS) entry which is preliminary data.</text>
</comment>
<accession>A0A9P4S1I0</accession>
<gene>
    <name evidence="6" type="ORF">M501DRAFT_944233</name>
</gene>
<proteinExistence type="predicted"/>
<evidence type="ECO:0000256" key="4">
    <source>
        <dbReference type="SAM" id="MobiDB-lite"/>
    </source>
</evidence>
<dbReference type="GO" id="GO:0003723">
    <property type="term" value="F:RNA binding"/>
    <property type="evidence" value="ECO:0007669"/>
    <property type="project" value="UniProtKB-UniRule"/>
</dbReference>
<protein>
    <recommendedName>
        <fullName evidence="5">RRM domain-containing protein</fullName>
    </recommendedName>
</protein>
<keyword evidence="1" id="KW-0677">Repeat</keyword>
<evidence type="ECO:0000256" key="1">
    <source>
        <dbReference type="ARBA" id="ARBA00022737"/>
    </source>
</evidence>
<dbReference type="Pfam" id="PF00076">
    <property type="entry name" value="RRM_1"/>
    <property type="match status" value="2"/>
</dbReference>
<feature type="compositionally biased region" description="Pro residues" evidence="4">
    <location>
        <begin position="240"/>
        <end position="251"/>
    </location>
</feature>
<dbReference type="InterPro" id="IPR012677">
    <property type="entry name" value="Nucleotide-bd_a/b_plait_sf"/>
</dbReference>
<dbReference type="InterPro" id="IPR035979">
    <property type="entry name" value="RBD_domain_sf"/>
</dbReference>
<dbReference type="SUPFAM" id="SSF54928">
    <property type="entry name" value="RNA-binding domain, RBD"/>
    <property type="match status" value="1"/>
</dbReference>
<feature type="region of interest" description="Disordered" evidence="4">
    <location>
        <begin position="240"/>
        <end position="260"/>
    </location>
</feature>
<dbReference type="PANTHER" id="PTHR24012">
    <property type="entry name" value="RNA BINDING PROTEIN"/>
    <property type="match status" value="1"/>
</dbReference>
<feature type="domain" description="RRM" evidence="5">
    <location>
        <begin position="354"/>
        <end position="435"/>
    </location>
</feature>
<dbReference type="InterPro" id="IPR000504">
    <property type="entry name" value="RRM_dom"/>
</dbReference>
<feature type="domain" description="RRM" evidence="5">
    <location>
        <begin position="266"/>
        <end position="339"/>
    </location>
</feature>
<dbReference type="OrthoDB" id="271725at2759"/>
<evidence type="ECO:0000256" key="2">
    <source>
        <dbReference type="ARBA" id="ARBA00022884"/>
    </source>
</evidence>
<dbReference type="EMBL" id="MU006119">
    <property type="protein sequence ID" value="KAF2834424.1"/>
    <property type="molecule type" value="Genomic_DNA"/>
</dbReference>
<reference evidence="6" key="1">
    <citation type="journal article" date="2020" name="Stud. Mycol.">
        <title>101 Dothideomycetes genomes: a test case for predicting lifestyles and emergence of pathogens.</title>
        <authorList>
            <person name="Haridas S."/>
            <person name="Albert R."/>
            <person name="Binder M."/>
            <person name="Bloem J."/>
            <person name="Labutti K."/>
            <person name="Salamov A."/>
            <person name="Andreopoulos B."/>
            <person name="Baker S."/>
            <person name="Barry K."/>
            <person name="Bills G."/>
            <person name="Bluhm B."/>
            <person name="Cannon C."/>
            <person name="Castanera R."/>
            <person name="Culley D."/>
            <person name="Daum C."/>
            <person name="Ezra D."/>
            <person name="Gonzalez J."/>
            <person name="Henrissat B."/>
            <person name="Kuo A."/>
            <person name="Liang C."/>
            <person name="Lipzen A."/>
            <person name="Lutzoni F."/>
            <person name="Magnuson J."/>
            <person name="Mondo S."/>
            <person name="Nolan M."/>
            <person name="Ohm R."/>
            <person name="Pangilinan J."/>
            <person name="Park H.-J."/>
            <person name="Ramirez L."/>
            <person name="Alfaro M."/>
            <person name="Sun H."/>
            <person name="Tritt A."/>
            <person name="Yoshinaga Y."/>
            <person name="Zwiers L.-H."/>
            <person name="Turgeon B."/>
            <person name="Goodwin S."/>
            <person name="Spatafora J."/>
            <person name="Crous P."/>
            <person name="Grigoriev I."/>
        </authorList>
    </citation>
    <scope>NUCLEOTIDE SEQUENCE</scope>
    <source>
        <strain evidence="6">CBS 101060</strain>
    </source>
</reference>
<name>A0A9P4S1I0_9PEZI</name>
<organism evidence="6 7">
    <name type="scientific">Patellaria atrata CBS 101060</name>
    <dbReference type="NCBI Taxonomy" id="1346257"/>
    <lineage>
        <taxon>Eukaryota</taxon>
        <taxon>Fungi</taxon>
        <taxon>Dikarya</taxon>
        <taxon>Ascomycota</taxon>
        <taxon>Pezizomycotina</taxon>
        <taxon>Dothideomycetes</taxon>
        <taxon>Dothideomycetes incertae sedis</taxon>
        <taxon>Patellariales</taxon>
        <taxon>Patellariaceae</taxon>
        <taxon>Patellaria</taxon>
    </lineage>
</organism>
<evidence type="ECO:0000259" key="5">
    <source>
        <dbReference type="PROSITE" id="PS50102"/>
    </source>
</evidence>
<dbReference type="Proteomes" id="UP000799429">
    <property type="component" value="Unassembled WGS sequence"/>
</dbReference>
<evidence type="ECO:0000256" key="3">
    <source>
        <dbReference type="PROSITE-ProRule" id="PRU00176"/>
    </source>
</evidence>
<dbReference type="Gene3D" id="3.30.70.330">
    <property type="match status" value="2"/>
</dbReference>
<keyword evidence="2 3" id="KW-0694">RNA-binding</keyword>
<dbReference type="SMART" id="SM00360">
    <property type="entry name" value="RRM"/>
    <property type="match status" value="2"/>
</dbReference>
<evidence type="ECO:0000313" key="7">
    <source>
        <dbReference type="Proteomes" id="UP000799429"/>
    </source>
</evidence>
<keyword evidence="7" id="KW-1185">Reference proteome</keyword>
<dbReference type="AlphaFoldDB" id="A0A9P4S1I0"/>
<feature type="region of interest" description="Disordered" evidence="4">
    <location>
        <begin position="156"/>
        <end position="175"/>
    </location>
</feature>
<sequence length="497" mass="54352">MNKGPGVGHNQFAATHAQALRSNSTYLPSGSAVMSGNYADTGLSALATGFTGMNLHSNSSAYSINSPSAVSSDYSAVQLNAAQAMYLPHQHQVMYTQGPVLQGSNQTHHGIPQSPSLYTSMSHFLPQGYAGYHQHLGEHSPLSQQSWTPRTAANDLPTLITPRRDSISSAENDLPGTPYYSSYHNAVTVLDRSPAALYPHSATPSPSQGGPGYAFNAYGKPAPVSVLSPELQRLIQQDPPIPRAIPAPSSPMKPLDRSLENKNGETNVYIRGLLPETTDEMLHSWGIRFGPITSSKSIIDSKTNSCKGFGFIKFHGFEAAENCIRGFHHLGYEVSFARESFYAKLKKFSDDGNTNLYISNIPRNMNEHELGEFFLPHKVCSTRVLRDPNGNGRGVGFARFESRDICEMVIRDYNNKAITNKQGEEHVIQIRYSDTQEQKVLKQQTAAARQFRAAEFEYGVLQARGGQLNASESLLGLSASEQDAANEFETFLANSTK</sequence>
<evidence type="ECO:0000313" key="6">
    <source>
        <dbReference type="EMBL" id="KAF2834424.1"/>
    </source>
</evidence>
<dbReference type="PROSITE" id="PS50102">
    <property type="entry name" value="RRM"/>
    <property type="match status" value="2"/>
</dbReference>